<accession>A0A2T7A111</accession>
<dbReference type="EMBL" id="NESQ01000045">
    <property type="protein sequence ID" value="PUU81419.1"/>
    <property type="molecule type" value="Genomic_DNA"/>
</dbReference>
<proteinExistence type="predicted"/>
<dbReference type="AlphaFoldDB" id="A0A2T7A111"/>
<evidence type="ECO:0000313" key="1">
    <source>
        <dbReference type="EMBL" id="PUU81419.1"/>
    </source>
</evidence>
<evidence type="ECO:0000313" key="2">
    <source>
        <dbReference type="Proteomes" id="UP000244722"/>
    </source>
</evidence>
<protein>
    <submittedName>
        <fullName evidence="1">Uncharacterized protein</fullName>
    </submittedName>
</protein>
<comment type="caution">
    <text evidence="1">The sequence shown here is derived from an EMBL/GenBank/DDBJ whole genome shotgun (WGS) entry which is preliminary data.</text>
</comment>
<organism evidence="1 2">
    <name type="scientific">Tuber borchii</name>
    <name type="common">White truffle</name>
    <dbReference type="NCBI Taxonomy" id="42251"/>
    <lineage>
        <taxon>Eukaryota</taxon>
        <taxon>Fungi</taxon>
        <taxon>Dikarya</taxon>
        <taxon>Ascomycota</taxon>
        <taxon>Pezizomycotina</taxon>
        <taxon>Pezizomycetes</taxon>
        <taxon>Pezizales</taxon>
        <taxon>Tuberaceae</taxon>
        <taxon>Tuber</taxon>
    </lineage>
</organism>
<sequence>MARTKHQKNARGTFQNTVLFTSLFTLNDFSRALGDDTPVYLAADKISEKMPTDTEDAIGSQSGSARGEIAVTVGKLVYKKGAEVSLETNTLAKQ</sequence>
<keyword evidence="2" id="KW-1185">Reference proteome</keyword>
<reference evidence="1 2" key="1">
    <citation type="submission" date="2017-04" db="EMBL/GenBank/DDBJ databases">
        <title>Draft genome sequence of Tuber borchii Vittad., a whitish edible truffle.</title>
        <authorList>
            <consortium name="DOE Joint Genome Institute"/>
            <person name="Murat C."/>
            <person name="Kuo A."/>
            <person name="Barry K.W."/>
            <person name="Clum A."/>
            <person name="Dockter R.B."/>
            <person name="Fauchery L."/>
            <person name="Iotti M."/>
            <person name="Kohler A."/>
            <person name="Labutti K."/>
            <person name="Lindquist E.A."/>
            <person name="Lipzen A."/>
            <person name="Ohm R.A."/>
            <person name="Wang M."/>
            <person name="Grigoriev I.V."/>
            <person name="Zambonelli A."/>
            <person name="Martin F.M."/>
        </authorList>
    </citation>
    <scope>NUCLEOTIDE SEQUENCE [LARGE SCALE GENOMIC DNA]</scope>
    <source>
        <strain evidence="1 2">Tbo3840</strain>
    </source>
</reference>
<gene>
    <name evidence="1" type="ORF">B9Z19DRAFT_1122176</name>
</gene>
<name>A0A2T7A111_TUBBO</name>
<dbReference type="Proteomes" id="UP000244722">
    <property type="component" value="Unassembled WGS sequence"/>
</dbReference>